<reference evidence="3" key="3">
    <citation type="submission" date="2025-04" db="UniProtKB">
        <authorList>
            <consortium name="RefSeq"/>
        </authorList>
    </citation>
    <scope>IDENTIFICATION</scope>
    <source>
        <strain evidence="3">CBS 781.70</strain>
    </source>
</reference>
<accession>A0A6G1FY17</accession>
<dbReference type="EMBL" id="ML975165">
    <property type="protein sequence ID" value="KAF1810566.1"/>
    <property type="molecule type" value="Genomic_DNA"/>
</dbReference>
<reference evidence="1 3" key="1">
    <citation type="submission" date="2020-01" db="EMBL/GenBank/DDBJ databases">
        <authorList>
            <consortium name="DOE Joint Genome Institute"/>
            <person name="Haridas S."/>
            <person name="Albert R."/>
            <person name="Binder M."/>
            <person name="Bloem J."/>
            <person name="Labutti K."/>
            <person name="Salamov A."/>
            <person name="Andreopoulos B."/>
            <person name="Baker S.E."/>
            <person name="Barry K."/>
            <person name="Bills G."/>
            <person name="Bluhm B.H."/>
            <person name="Cannon C."/>
            <person name="Castanera R."/>
            <person name="Culley D.E."/>
            <person name="Daum C."/>
            <person name="Ezra D."/>
            <person name="Gonzalez J.B."/>
            <person name="Henrissat B."/>
            <person name="Kuo A."/>
            <person name="Liang C."/>
            <person name="Lipzen A."/>
            <person name="Lutzoni F."/>
            <person name="Magnuson J."/>
            <person name="Mondo S."/>
            <person name="Nolan M."/>
            <person name="Ohm R."/>
            <person name="Pangilinan J."/>
            <person name="Park H.-J."/>
            <person name="Ramirez L."/>
            <person name="Alfaro M."/>
            <person name="Sun H."/>
            <person name="Tritt A."/>
            <person name="Yoshinaga Y."/>
            <person name="Zwiers L.-H."/>
            <person name="Turgeon B.G."/>
            <person name="Goodwin S.B."/>
            <person name="Spatafora J.W."/>
            <person name="Crous P.W."/>
            <person name="Grigoriev I.V."/>
        </authorList>
    </citation>
    <scope>NUCLEOTIDE SEQUENCE</scope>
    <source>
        <strain evidence="1 3">CBS 781.70</strain>
    </source>
</reference>
<protein>
    <submittedName>
        <fullName evidence="1 3">Uncharacterized protein</fullName>
    </submittedName>
</protein>
<organism evidence="1">
    <name type="scientific">Eremomyces bilateralis CBS 781.70</name>
    <dbReference type="NCBI Taxonomy" id="1392243"/>
    <lineage>
        <taxon>Eukaryota</taxon>
        <taxon>Fungi</taxon>
        <taxon>Dikarya</taxon>
        <taxon>Ascomycota</taxon>
        <taxon>Pezizomycotina</taxon>
        <taxon>Dothideomycetes</taxon>
        <taxon>Dothideomycetes incertae sedis</taxon>
        <taxon>Eremomycetales</taxon>
        <taxon>Eremomycetaceae</taxon>
        <taxon>Eremomyces</taxon>
    </lineage>
</organism>
<dbReference type="AlphaFoldDB" id="A0A6G1FY17"/>
<sequence length="186" mass="20615">MIITCEDEDKSMINPRLDVYHGTEKLAVPIIRKANKKINKNLGPLSSSLQYHALISSSISSISSSSTKFRCYCVPSLFSAVGPSGFVVPRPHQVHGNAFGITKLRRWHSLRRPTRPSHSQRTVIVWDTPSPGHRDPVSGAICGDDERHIRPWCSIGPHYPNSGSATLNSRRMIRAIVLDGPIVTKQ</sequence>
<evidence type="ECO:0000313" key="1">
    <source>
        <dbReference type="EMBL" id="KAF1810566.1"/>
    </source>
</evidence>
<evidence type="ECO:0000313" key="2">
    <source>
        <dbReference type="Proteomes" id="UP000504638"/>
    </source>
</evidence>
<proteinExistence type="predicted"/>
<reference evidence="3" key="2">
    <citation type="submission" date="2020-04" db="EMBL/GenBank/DDBJ databases">
        <authorList>
            <consortium name="NCBI Genome Project"/>
        </authorList>
    </citation>
    <scope>NUCLEOTIDE SEQUENCE</scope>
    <source>
        <strain evidence="3">CBS 781.70</strain>
    </source>
</reference>
<dbReference type="GeneID" id="54423897"/>
<evidence type="ECO:0000313" key="3">
    <source>
        <dbReference type="RefSeq" id="XP_033532197.1"/>
    </source>
</evidence>
<name>A0A6G1FY17_9PEZI</name>
<dbReference type="Proteomes" id="UP000504638">
    <property type="component" value="Unplaced"/>
</dbReference>
<gene>
    <name evidence="1 3" type="ORF">P152DRAFT_89088</name>
</gene>
<dbReference type="RefSeq" id="XP_033532197.1">
    <property type="nucleotide sequence ID" value="XM_033683327.1"/>
</dbReference>
<keyword evidence="2" id="KW-1185">Reference proteome</keyword>